<dbReference type="PROSITE" id="PS00409">
    <property type="entry name" value="PROKAR_NTER_METHYL"/>
    <property type="match status" value="1"/>
</dbReference>
<gene>
    <name evidence="2" type="ORF">MNBD_NITROSPINAE03-874</name>
</gene>
<keyword evidence="1" id="KW-0812">Transmembrane</keyword>
<dbReference type="AlphaFoldDB" id="A0A3B1BX77"/>
<dbReference type="Pfam" id="PF07963">
    <property type="entry name" value="N_methyl"/>
    <property type="match status" value="1"/>
</dbReference>
<sequence length="122" mass="13829">MVSGSKSGFTLLEILVAVAILSISLVALLSAHNKALFMNAEAVEITEVVTLAREEMENMYMRASIESGLSDVRKRKDYPQYQWRTEVKETPFKGSREVIVRVFRAENEKAGDLFALRAYIRK</sequence>
<reference evidence="2" key="1">
    <citation type="submission" date="2018-06" db="EMBL/GenBank/DDBJ databases">
        <authorList>
            <person name="Zhirakovskaya E."/>
        </authorList>
    </citation>
    <scope>NUCLEOTIDE SEQUENCE</scope>
</reference>
<feature type="transmembrane region" description="Helical" evidence="1">
    <location>
        <begin position="12"/>
        <end position="31"/>
    </location>
</feature>
<evidence type="ECO:0000313" key="2">
    <source>
        <dbReference type="EMBL" id="VAX22936.1"/>
    </source>
</evidence>
<evidence type="ECO:0008006" key="3">
    <source>
        <dbReference type="Google" id="ProtNLM"/>
    </source>
</evidence>
<proteinExistence type="predicted"/>
<dbReference type="InterPro" id="IPR012902">
    <property type="entry name" value="N_methyl_site"/>
</dbReference>
<name>A0A3B1BX77_9ZZZZ</name>
<accession>A0A3B1BX77</accession>
<dbReference type="EMBL" id="UOGB01000256">
    <property type="protein sequence ID" value="VAX22936.1"/>
    <property type="molecule type" value="Genomic_DNA"/>
</dbReference>
<evidence type="ECO:0000256" key="1">
    <source>
        <dbReference type="SAM" id="Phobius"/>
    </source>
</evidence>
<dbReference type="NCBIfam" id="TIGR02532">
    <property type="entry name" value="IV_pilin_GFxxxE"/>
    <property type="match status" value="1"/>
</dbReference>
<keyword evidence="1" id="KW-0472">Membrane</keyword>
<keyword evidence="1" id="KW-1133">Transmembrane helix</keyword>
<organism evidence="2">
    <name type="scientific">hydrothermal vent metagenome</name>
    <dbReference type="NCBI Taxonomy" id="652676"/>
    <lineage>
        <taxon>unclassified sequences</taxon>
        <taxon>metagenomes</taxon>
        <taxon>ecological metagenomes</taxon>
    </lineage>
</organism>
<protein>
    <recommendedName>
        <fullName evidence="3">Type II secretion system protein GspI C-terminal domain-containing protein</fullName>
    </recommendedName>
</protein>